<feature type="binding site" evidence="10">
    <location>
        <position position="18"/>
    </location>
    <ligand>
        <name>substrate</name>
    </ligand>
</feature>
<evidence type="ECO:0000256" key="10">
    <source>
        <dbReference type="PIRSR" id="PIRSR617736-2"/>
    </source>
</evidence>
<evidence type="ECO:0000256" key="6">
    <source>
        <dbReference type="ARBA" id="ARBA00023277"/>
    </source>
</evidence>
<dbReference type="GO" id="GO:0005829">
    <property type="term" value="C:cytosol"/>
    <property type="evidence" value="ECO:0007669"/>
    <property type="project" value="TreeGrafter"/>
</dbReference>
<evidence type="ECO:0000256" key="11">
    <source>
        <dbReference type="PROSITE-ProRule" id="PRU10055"/>
    </source>
</evidence>
<evidence type="ECO:0000256" key="4">
    <source>
        <dbReference type="ARBA" id="ARBA00022801"/>
    </source>
</evidence>
<feature type="binding site" evidence="10">
    <location>
        <begin position="401"/>
        <end position="402"/>
    </location>
    <ligand>
        <name>substrate</name>
    </ligand>
</feature>
<evidence type="ECO:0000313" key="14">
    <source>
        <dbReference type="Proteomes" id="UP000593626"/>
    </source>
</evidence>
<dbReference type="SUPFAM" id="SSF51445">
    <property type="entry name" value="(Trans)glycosidases"/>
    <property type="match status" value="1"/>
</dbReference>
<dbReference type="KEGG" id="mcui:G8O30_01150"/>
<evidence type="ECO:0000256" key="2">
    <source>
        <dbReference type="ARBA" id="ARBA00010838"/>
    </source>
</evidence>
<dbReference type="InterPro" id="IPR017853">
    <property type="entry name" value="GH"/>
</dbReference>
<keyword evidence="6" id="KW-0119">Carbohydrate metabolism</keyword>
<reference evidence="13 14" key="1">
    <citation type="submission" date="2019-07" db="EMBL/GenBank/DDBJ databases">
        <title>Genome sequence of 2 isolates from Red Sea Mangroves.</title>
        <authorList>
            <person name="Sefrji F."/>
            <person name="Michoud G."/>
            <person name="Merlino G."/>
            <person name="Daffonchio D."/>
        </authorList>
    </citation>
    <scope>NUCLEOTIDE SEQUENCE [LARGE SCALE GENOMIC DNA]</scope>
    <source>
        <strain evidence="13 14">R1DC41</strain>
    </source>
</reference>
<feature type="binding site" evidence="10">
    <location>
        <position position="117"/>
    </location>
    <ligand>
        <name>substrate</name>
    </ligand>
</feature>
<feature type="binding site" evidence="10">
    <location>
        <position position="394"/>
    </location>
    <ligand>
        <name>substrate</name>
    </ligand>
</feature>
<dbReference type="PRINTS" id="PR00131">
    <property type="entry name" value="GLHYDRLASE1"/>
</dbReference>
<dbReference type="EMBL" id="CP049742">
    <property type="protein sequence ID" value="QPC45674.1"/>
    <property type="molecule type" value="Genomic_DNA"/>
</dbReference>
<evidence type="ECO:0000256" key="5">
    <source>
        <dbReference type="ARBA" id="ARBA00023001"/>
    </source>
</evidence>
<evidence type="ECO:0000256" key="1">
    <source>
        <dbReference type="ARBA" id="ARBA00000448"/>
    </source>
</evidence>
<keyword evidence="14" id="KW-1185">Reference proteome</keyword>
<dbReference type="GO" id="GO:0008422">
    <property type="term" value="F:beta-glucosidase activity"/>
    <property type="evidence" value="ECO:0007669"/>
    <property type="project" value="UniProtKB-EC"/>
</dbReference>
<accession>A0A7S8C949</accession>
<evidence type="ECO:0000256" key="8">
    <source>
        <dbReference type="ARBA" id="ARBA00023326"/>
    </source>
</evidence>
<dbReference type="InterPro" id="IPR017736">
    <property type="entry name" value="Glyco_hydro_1_beta-glucosidase"/>
</dbReference>
<evidence type="ECO:0000256" key="12">
    <source>
        <dbReference type="RuleBase" id="RU361175"/>
    </source>
</evidence>
<dbReference type="Proteomes" id="UP000593626">
    <property type="component" value="Chromosome"/>
</dbReference>
<feature type="binding site" evidence="10">
    <location>
        <position position="292"/>
    </location>
    <ligand>
        <name>substrate</name>
    </ligand>
</feature>
<protein>
    <recommendedName>
        <fullName evidence="3 12">Beta-glucosidase</fullName>
        <ecNumber evidence="3 12">3.2.1.21</ecNumber>
    </recommendedName>
</protein>
<evidence type="ECO:0000313" key="13">
    <source>
        <dbReference type="EMBL" id="QPC45674.1"/>
    </source>
</evidence>
<feature type="active site" description="Proton donor" evidence="9">
    <location>
        <position position="162"/>
    </location>
</feature>
<comment type="similarity">
    <text evidence="2 12">Belongs to the glycosyl hydrolase 1 family.</text>
</comment>
<dbReference type="RefSeq" id="WP_239673188.1">
    <property type="nucleotide sequence ID" value="NZ_CP049742.1"/>
</dbReference>
<dbReference type="FunFam" id="3.20.20.80:FF:000004">
    <property type="entry name" value="Beta-glucosidase 6-phospho-beta-glucosidase"/>
    <property type="match status" value="1"/>
</dbReference>
<evidence type="ECO:0000256" key="7">
    <source>
        <dbReference type="ARBA" id="ARBA00023295"/>
    </source>
</evidence>
<evidence type="ECO:0000256" key="3">
    <source>
        <dbReference type="ARBA" id="ARBA00012744"/>
    </source>
</evidence>
<feature type="active site" description="Nucleophile" evidence="9 11">
    <location>
        <position position="348"/>
    </location>
</feature>
<evidence type="ECO:0000256" key="9">
    <source>
        <dbReference type="PIRSR" id="PIRSR617736-1"/>
    </source>
</evidence>
<dbReference type="Pfam" id="PF00232">
    <property type="entry name" value="Glyco_hydro_1"/>
    <property type="match status" value="1"/>
</dbReference>
<keyword evidence="5" id="KW-0136">Cellulose degradation</keyword>
<dbReference type="InterPro" id="IPR001360">
    <property type="entry name" value="Glyco_hydro_1"/>
</dbReference>
<feature type="binding site" evidence="10">
    <location>
        <position position="161"/>
    </location>
    <ligand>
        <name>substrate</name>
    </ligand>
</feature>
<dbReference type="GO" id="GO:0030245">
    <property type="term" value="P:cellulose catabolic process"/>
    <property type="evidence" value="ECO:0007669"/>
    <property type="project" value="UniProtKB-KW"/>
</dbReference>
<name>A0A7S8C949_9BACI</name>
<dbReference type="InterPro" id="IPR033132">
    <property type="entry name" value="GH_1_N_CS"/>
</dbReference>
<keyword evidence="7 12" id="KW-0326">Glycosidase</keyword>
<dbReference type="Gene3D" id="3.20.20.80">
    <property type="entry name" value="Glycosidases"/>
    <property type="match status" value="1"/>
</dbReference>
<dbReference type="InterPro" id="IPR018120">
    <property type="entry name" value="Glyco_hydro_1_AS"/>
</dbReference>
<dbReference type="AlphaFoldDB" id="A0A7S8C949"/>
<dbReference type="PROSITE" id="PS00572">
    <property type="entry name" value="GLYCOSYL_HYDROL_F1_1"/>
    <property type="match status" value="1"/>
</dbReference>
<proteinExistence type="inferred from homology"/>
<dbReference type="EC" id="3.2.1.21" evidence="3 12"/>
<keyword evidence="8" id="KW-0624">Polysaccharide degradation</keyword>
<sequence length="449" mass="51525">MRRFPKDFAWGTATSSYQIEGGRDSRGETIWDQFAKTPGKVHNQENGDIACNHYNMYKEDVALMKELSIPSYRFSISWARIFPNGDRVVNEEGLQFYENLLDALEESGVTPIVTLYHWDLPQALQDKGGWMNRDIVDEFVYFSETIFNRFGNRVSQWITHNEPWVVTWLGYGAGEHAPGYKDIPSFLKAAHHVLLSHGEVVKRYRELNFTGEIGITLNLNHSYPASNTPESIAAARRADGFLNRWFLDPIYKGEYPADMLTIYKGFSDFSFVQEGDMETISVPFDFLGINYYSVGYSEEKKGDWLGVEGVSGGHRRTAMGWEVYATGLKDLLVRIKDDYANPVIYITENGAAYDDKVENGEVHDPERVEYLYEHLEACLDAIDAGVRLKGYYAWSFLDNFEWAFGYAKRFGIVYVDFHTQQRIPKTSAKWFKQVMETNEVPLPVSTSKN</sequence>
<dbReference type="PANTHER" id="PTHR10353">
    <property type="entry name" value="GLYCOSYL HYDROLASE"/>
    <property type="match status" value="1"/>
</dbReference>
<dbReference type="PROSITE" id="PS00653">
    <property type="entry name" value="GLYCOSYL_HYDROL_F1_2"/>
    <property type="match status" value="1"/>
</dbReference>
<dbReference type="PANTHER" id="PTHR10353:SF36">
    <property type="entry name" value="LP05116P"/>
    <property type="match status" value="1"/>
</dbReference>
<organism evidence="13 14">
    <name type="scientific">Mangrovibacillus cuniculi</name>
    <dbReference type="NCBI Taxonomy" id="2593652"/>
    <lineage>
        <taxon>Bacteria</taxon>
        <taxon>Bacillati</taxon>
        <taxon>Bacillota</taxon>
        <taxon>Bacilli</taxon>
        <taxon>Bacillales</taxon>
        <taxon>Bacillaceae</taxon>
        <taxon>Mangrovibacillus</taxon>
    </lineage>
</organism>
<keyword evidence="4 12" id="KW-0378">Hydrolase</keyword>
<dbReference type="NCBIfam" id="TIGR03356">
    <property type="entry name" value="BGL"/>
    <property type="match status" value="1"/>
</dbReference>
<gene>
    <name evidence="13" type="ORF">G8O30_01150</name>
</gene>
<comment type="catalytic activity">
    <reaction evidence="1 12">
        <text>Hydrolysis of terminal, non-reducing beta-D-glucosyl residues with release of beta-D-glucose.</text>
        <dbReference type="EC" id="3.2.1.21"/>
    </reaction>
</comment>